<organism evidence="1 2">
    <name type="scientific">Biomphalaria pfeifferi</name>
    <name type="common">Bloodfluke planorb</name>
    <name type="synonym">Freshwater snail</name>
    <dbReference type="NCBI Taxonomy" id="112525"/>
    <lineage>
        <taxon>Eukaryota</taxon>
        <taxon>Metazoa</taxon>
        <taxon>Spiralia</taxon>
        <taxon>Lophotrochozoa</taxon>
        <taxon>Mollusca</taxon>
        <taxon>Gastropoda</taxon>
        <taxon>Heterobranchia</taxon>
        <taxon>Euthyneura</taxon>
        <taxon>Panpulmonata</taxon>
        <taxon>Hygrophila</taxon>
        <taxon>Lymnaeoidea</taxon>
        <taxon>Planorbidae</taxon>
        <taxon>Biomphalaria</taxon>
    </lineage>
</organism>
<evidence type="ECO:0000313" key="2">
    <source>
        <dbReference type="Proteomes" id="UP001233172"/>
    </source>
</evidence>
<reference evidence="1" key="2">
    <citation type="submission" date="2023-04" db="EMBL/GenBank/DDBJ databases">
        <authorList>
            <person name="Bu L."/>
            <person name="Lu L."/>
            <person name="Laidemitt M.R."/>
            <person name="Zhang S.M."/>
            <person name="Mutuku M."/>
            <person name="Mkoji G."/>
            <person name="Steinauer M."/>
            <person name="Loker E.S."/>
        </authorList>
    </citation>
    <scope>NUCLEOTIDE SEQUENCE</scope>
    <source>
        <strain evidence="1">KasaAsao</strain>
        <tissue evidence="1">Whole Snail</tissue>
    </source>
</reference>
<dbReference type="EMBL" id="JASAOG010000237">
    <property type="protein sequence ID" value="KAK0042603.1"/>
    <property type="molecule type" value="Genomic_DNA"/>
</dbReference>
<dbReference type="AlphaFoldDB" id="A0AAD8EX20"/>
<evidence type="ECO:0000313" key="1">
    <source>
        <dbReference type="EMBL" id="KAK0042603.1"/>
    </source>
</evidence>
<reference evidence="1" key="1">
    <citation type="journal article" date="2023" name="PLoS Negl. Trop. Dis.">
        <title>A genome sequence for Biomphalaria pfeifferi, the major vector snail for the human-infecting parasite Schistosoma mansoni.</title>
        <authorList>
            <person name="Bu L."/>
            <person name="Lu L."/>
            <person name="Laidemitt M.R."/>
            <person name="Zhang S.M."/>
            <person name="Mutuku M."/>
            <person name="Mkoji G."/>
            <person name="Steinauer M."/>
            <person name="Loker E.S."/>
        </authorList>
    </citation>
    <scope>NUCLEOTIDE SEQUENCE</scope>
    <source>
        <strain evidence="1">KasaAsao</strain>
    </source>
</reference>
<gene>
    <name evidence="1" type="ORF">Bpfe_027978</name>
</gene>
<feature type="non-terminal residue" evidence="1">
    <location>
        <position position="1"/>
    </location>
</feature>
<accession>A0AAD8EX20</accession>
<comment type="caution">
    <text evidence="1">The sequence shown here is derived from an EMBL/GenBank/DDBJ whole genome shotgun (WGS) entry which is preliminary data.</text>
</comment>
<sequence length="96" mass="11021">MKERGPLNMKERDDSVTYESYAPCKTKKKKGQNAHDRFRTLHEKRSQRHGLSSHGISLLSNILLSDSGELVVSRAPPRGLLKMTAVRYEISIVRWK</sequence>
<dbReference type="Proteomes" id="UP001233172">
    <property type="component" value="Unassembled WGS sequence"/>
</dbReference>
<protein>
    <submittedName>
        <fullName evidence="1">Uncharacterized protein</fullName>
    </submittedName>
</protein>
<keyword evidence="2" id="KW-1185">Reference proteome</keyword>
<proteinExistence type="predicted"/>
<name>A0AAD8EX20_BIOPF</name>